<dbReference type="Proteomes" id="UP001209878">
    <property type="component" value="Unassembled WGS sequence"/>
</dbReference>
<evidence type="ECO:0000256" key="4">
    <source>
        <dbReference type="ARBA" id="ARBA00023136"/>
    </source>
</evidence>
<feature type="transmembrane region" description="Helical" evidence="5">
    <location>
        <begin position="25"/>
        <end position="52"/>
    </location>
</feature>
<dbReference type="PANTHER" id="PTHR12489:SF16">
    <property type="entry name" value="LHFPL TETRASPAN SUBFAMILY MEMBER 6 PROTEIN-RELATED"/>
    <property type="match status" value="1"/>
</dbReference>
<proteinExistence type="predicted"/>
<dbReference type="Gene3D" id="1.20.140.150">
    <property type="match status" value="1"/>
</dbReference>
<feature type="transmembrane region" description="Helical" evidence="5">
    <location>
        <begin position="106"/>
        <end position="134"/>
    </location>
</feature>
<comment type="caution">
    <text evidence="6">The sequence shown here is derived from an EMBL/GenBank/DDBJ whole genome shotgun (WGS) entry which is preliminary data.</text>
</comment>
<evidence type="ECO:0000313" key="7">
    <source>
        <dbReference type="Proteomes" id="UP001209878"/>
    </source>
</evidence>
<reference evidence="6" key="1">
    <citation type="journal article" date="2023" name="Mol. Biol. Evol.">
        <title>Third-Generation Sequencing Reveals the Adaptive Role of the Epigenome in Three Deep-Sea Polychaetes.</title>
        <authorList>
            <person name="Perez M."/>
            <person name="Aroh O."/>
            <person name="Sun Y."/>
            <person name="Lan Y."/>
            <person name="Juniper S.K."/>
            <person name="Young C.R."/>
            <person name="Angers B."/>
            <person name="Qian P.Y."/>
        </authorList>
    </citation>
    <scope>NUCLEOTIDE SEQUENCE</scope>
    <source>
        <strain evidence="6">R07B-5</strain>
    </source>
</reference>
<dbReference type="GO" id="GO:0016020">
    <property type="term" value="C:membrane"/>
    <property type="evidence" value="ECO:0007669"/>
    <property type="project" value="UniProtKB-SubCell"/>
</dbReference>
<dbReference type="AlphaFoldDB" id="A0AAD9K739"/>
<comment type="subcellular location">
    <subcellularLocation>
        <location evidence="1">Membrane</location>
        <topology evidence="1">Multi-pass membrane protein</topology>
    </subcellularLocation>
</comment>
<keyword evidence="3 5" id="KW-1133">Transmembrane helix</keyword>
<accession>A0AAD9K739</accession>
<protein>
    <submittedName>
        <fullName evidence="6">Uncharacterized protein</fullName>
    </submittedName>
</protein>
<dbReference type="InterPro" id="IPR019372">
    <property type="entry name" value="LHFPL"/>
</dbReference>
<evidence type="ECO:0000256" key="3">
    <source>
        <dbReference type="ARBA" id="ARBA00022989"/>
    </source>
</evidence>
<gene>
    <name evidence="6" type="ORF">NP493_1336g00017</name>
</gene>
<evidence type="ECO:0000256" key="1">
    <source>
        <dbReference type="ARBA" id="ARBA00004141"/>
    </source>
</evidence>
<sequence>MTRRPHPPEETCLGKDRETSKKKMAFGLSCVGALWTLLSVITTGFTCVGYYMPYWIKGTVQFTNGTETYIGLFRRCHYPALTPGGRVEIVRECGRYTTFNDIPSPWWQAATIVIGIGCGLLVLVTFVALSACCLRGVVTKTTAKMGGILQFIAGR</sequence>
<dbReference type="PANTHER" id="PTHR12489">
    <property type="entry name" value="LIPOMA HMGIC FUSION PARTNER-LIKE PROTEIN"/>
    <property type="match status" value="1"/>
</dbReference>
<name>A0AAD9K739_RIDPI</name>
<keyword evidence="2 5" id="KW-0812">Transmembrane</keyword>
<keyword evidence="7" id="KW-1185">Reference proteome</keyword>
<evidence type="ECO:0000313" key="6">
    <source>
        <dbReference type="EMBL" id="KAK2166114.1"/>
    </source>
</evidence>
<organism evidence="6 7">
    <name type="scientific">Ridgeia piscesae</name>
    <name type="common">Tubeworm</name>
    <dbReference type="NCBI Taxonomy" id="27915"/>
    <lineage>
        <taxon>Eukaryota</taxon>
        <taxon>Metazoa</taxon>
        <taxon>Spiralia</taxon>
        <taxon>Lophotrochozoa</taxon>
        <taxon>Annelida</taxon>
        <taxon>Polychaeta</taxon>
        <taxon>Sedentaria</taxon>
        <taxon>Canalipalpata</taxon>
        <taxon>Sabellida</taxon>
        <taxon>Siboglinidae</taxon>
        <taxon>Ridgeia</taxon>
    </lineage>
</organism>
<dbReference type="EMBL" id="JAODUO010001335">
    <property type="protein sequence ID" value="KAK2166114.1"/>
    <property type="molecule type" value="Genomic_DNA"/>
</dbReference>
<dbReference type="Pfam" id="PF10242">
    <property type="entry name" value="L_HMGIC_fpl"/>
    <property type="match status" value="1"/>
</dbReference>
<keyword evidence="4 5" id="KW-0472">Membrane</keyword>
<evidence type="ECO:0000256" key="5">
    <source>
        <dbReference type="SAM" id="Phobius"/>
    </source>
</evidence>
<evidence type="ECO:0000256" key="2">
    <source>
        <dbReference type="ARBA" id="ARBA00022692"/>
    </source>
</evidence>